<reference evidence="8" key="1">
    <citation type="submission" date="2021-12" db="EMBL/GenBank/DDBJ databases">
        <title>Prjna785345.</title>
        <authorList>
            <person name="Rujirawat T."/>
            <person name="Krajaejun T."/>
        </authorList>
    </citation>
    <scope>NUCLEOTIDE SEQUENCE</scope>
    <source>
        <strain evidence="8">Pi057C3</strain>
    </source>
</reference>
<evidence type="ECO:0000256" key="1">
    <source>
        <dbReference type="ARBA" id="ARBA00004141"/>
    </source>
</evidence>
<dbReference type="PROSITE" id="PS50922">
    <property type="entry name" value="TLC"/>
    <property type="match status" value="1"/>
</dbReference>
<proteinExistence type="predicted"/>
<keyword evidence="9" id="KW-1185">Reference proteome</keyword>
<feature type="transmembrane region" description="Helical" evidence="6">
    <location>
        <begin position="15"/>
        <end position="34"/>
    </location>
</feature>
<name>A0AAD5LDW9_PYTIN</name>
<evidence type="ECO:0000256" key="3">
    <source>
        <dbReference type="ARBA" id="ARBA00022989"/>
    </source>
</evidence>
<dbReference type="Proteomes" id="UP001209570">
    <property type="component" value="Unassembled WGS sequence"/>
</dbReference>
<dbReference type="AlphaFoldDB" id="A0AAD5LDW9"/>
<feature type="transmembrane region" description="Helical" evidence="6">
    <location>
        <begin position="158"/>
        <end position="180"/>
    </location>
</feature>
<evidence type="ECO:0000256" key="4">
    <source>
        <dbReference type="ARBA" id="ARBA00023136"/>
    </source>
</evidence>
<dbReference type="InterPro" id="IPR006634">
    <property type="entry name" value="TLC-dom"/>
</dbReference>
<feature type="transmembrane region" description="Helical" evidence="6">
    <location>
        <begin position="46"/>
        <end position="67"/>
    </location>
</feature>
<feature type="transmembrane region" description="Helical" evidence="6">
    <location>
        <begin position="73"/>
        <end position="93"/>
    </location>
</feature>
<evidence type="ECO:0000256" key="5">
    <source>
        <dbReference type="PROSITE-ProRule" id="PRU00205"/>
    </source>
</evidence>
<organism evidence="8 9">
    <name type="scientific">Pythium insidiosum</name>
    <name type="common">Pythiosis disease agent</name>
    <dbReference type="NCBI Taxonomy" id="114742"/>
    <lineage>
        <taxon>Eukaryota</taxon>
        <taxon>Sar</taxon>
        <taxon>Stramenopiles</taxon>
        <taxon>Oomycota</taxon>
        <taxon>Peronosporomycetes</taxon>
        <taxon>Pythiales</taxon>
        <taxon>Pythiaceae</taxon>
        <taxon>Pythium</taxon>
    </lineage>
</organism>
<comment type="subcellular location">
    <subcellularLocation>
        <location evidence="1">Membrane</location>
        <topology evidence="1">Multi-pass membrane protein</topology>
    </subcellularLocation>
</comment>
<dbReference type="GO" id="GO:0016020">
    <property type="term" value="C:membrane"/>
    <property type="evidence" value="ECO:0007669"/>
    <property type="project" value="UniProtKB-SubCell"/>
</dbReference>
<keyword evidence="3 6" id="KW-1133">Transmembrane helix</keyword>
<evidence type="ECO:0000256" key="2">
    <source>
        <dbReference type="ARBA" id="ARBA00022692"/>
    </source>
</evidence>
<dbReference type="EMBL" id="JAKCXM010000243">
    <property type="protein sequence ID" value="KAJ0397648.1"/>
    <property type="molecule type" value="Genomic_DNA"/>
</dbReference>
<evidence type="ECO:0000313" key="8">
    <source>
        <dbReference type="EMBL" id="KAJ0397648.1"/>
    </source>
</evidence>
<feature type="domain" description="TLC" evidence="7">
    <location>
        <begin position="21"/>
        <end position="219"/>
    </location>
</feature>
<feature type="transmembrane region" description="Helical" evidence="6">
    <location>
        <begin position="192"/>
        <end position="211"/>
    </location>
</feature>
<accession>A0AAD5LDW9</accession>
<comment type="caution">
    <text evidence="8">The sequence shown here is derived from an EMBL/GenBank/DDBJ whole genome shotgun (WGS) entry which is preliminary data.</text>
</comment>
<evidence type="ECO:0000259" key="7">
    <source>
        <dbReference type="PROSITE" id="PS50922"/>
    </source>
</evidence>
<keyword evidence="4 5" id="KW-0472">Membrane</keyword>
<evidence type="ECO:0000256" key="6">
    <source>
        <dbReference type="SAM" id="Phobius"/>
    </source>
</evidence>
<gene>
    <name evidence="8" type="ORF">P43SY_000172</name>
</gene>
<sequence length="227" mass="25741">MDAAREAWDDPRFQRLAACTAAWMVVWTTVLVAVPAGESGRNHIVSLNAAHGVVCTLVAAATIVFGWDTANSVAISLGYFLVDLVAMVKSDGIRRLVSLNRSRLMDYVHHFLGIFWGTIFYAHEATVCEPALGNPYVWIQTNEVSTPFYNWFRLTNSAIAGALFISLFFLSRIVFNTFYVIPRLLNECDTRYLWGCLPFFALQYVWFVMIVKKLQRTLRSKPEGKQQ</sequence>
<protein>
    <recommendedName>
        <fullName evidence="7">TLC domain-containing protein</fullName>
    </recommendedName>
</protein>
<keyword evidence="2 5" id="KW-0812">Transmembrane</keyword>
<evidence type="ECO:0000313" key="9">
    <source>
        <dbReference type="Proteomes" id="UP001209570"/>
    </source>
</evidence>